<dbReference type="PANTHER" id="PTHR11040:SF120">
    <property type="entry name" value="ZINC TRANSPORTER ZIP2"/>
    <property type="match status" value="1"/>
</dbReference>
<feature type="transmembrane region" description="Helical" evidence="6">
    <location>
        <begin position="113"/>
        <end position="133"/>
    </location>
</feature>
<evidence type="ECO:0000256" key="5">
    <source>
        <dbReference type="SAM" id="MobiDB-lite"/>
    </source>
</evidence>
<keyword evidence="4 6" id="KW-0472">Membrane</keyword>
<feature type="transmembrane region" description="Helical" evidence="6">
    <location>
        <begin position="225"/>
        <end position="247"/>
    </location>
</feature>
<sequence>MESLLAVKIGCLVALLFITLVCGLIPAQVKWFQIKAAKGRHRRILSFIGCFAAGVFLGACLMHTAADALTDIQGELGKRLQQAAAGQNLTGTQNDSSRASACGAELDYPFAELVISLGFFLVFLTESLVLHCCHAAPPSHGAPAKDPACSAPSVPSVPHSHGAPAPGNNSTCPPPSVPSVPHSHGVPVPGGPSPGSFRALVLFITLSLHSLFEGLAVGVQQGEAGALQLCLAVLAHKGVIAFSLGLQLVQSSTRPRWRLLYLSIFALMSPSGMAVGIGLSLSGGAAGGLAMALVEGVAAGTFLYITFLEILPHELRSPEPPLVKFSFIALGFTVMATIAVWA</sequence>
<comment type="subcellular location">
    <subcellularLocation>
        <location evidence="1">Membrane</location>
        <topology evidence="1">Multi-pass membrane protein</topology>
    </subcellularLocation>
</comment>
<keyword evidence="3 6" id="KW-1133">Transmembrane helix</keyword>
<evidence type="ECO:0000256" key="6">
    <source>
        <dbReference type="SAM" id="Phobius"/>
    </source>
</evidence>
<dbReference type="PANTHER" id="PTHR11040">
    <property type="entry name" value="ZINC/IRON TRANSPORTER"/>
    <property type="match status" value="1"/>
</dbReference>
<evidence type="ECO:0000256" key="4">
    <source>
        <dbReference type="ARBA" id="ARBA00023136"/>
    </source>
</evidence>
<dbReference type="Pfam" id="PF02535">
    <property type="entry name" value="Zip"/>
    <property type="match status" value="1"/>
</dbReference>
<evidence type="ECO:0000313" key="8">
    <source>
        <dbReference type="Proteomes" id="UP000297703"/>
    </source>
</evidence>
<accession>A0A4D9DQ30</accession>
<feature type="transmembrane region" description="Helical" evidence="6">
    <location>
        <begin position="259"/>
        <end position="279"/>
    </location>
</feature>
<gene>
    <name evidence="7" type="ORF">DR999_PMT18322</name>
</gene>
<dbReference type="Proteomes" id="UP000297703">
    <property type="component" value="Unassembled WGS sequence"/>
</dbReference>
<dbReference type="STRING" id="55544.A0A4D9DQ30"/>
<proteinExistence type="predicted"/>
<protein>
    <submittedName>
        <fullName evidence="7">Hemoglobin alpha-A subunit</fullName>
    </submittedName>
</protein>
<feature type="transmembrane region" description="Helical" evidence="6">
    <location>
        <begin position="6"/>
        <end position="32"/>
    </location>
</feature>
<dbReference type="AlphaFoldDB" id="A0A4D9DQ30"/>
<feature type="compositionally biased region" description="Low complexity" evidence="5">
    <location>
        <begin position="147"/>
        <end position="161"/>
    </location>
</feature>
<evidence type="ECO:0000256" key="3">
    <source>
        <dbReference type="ARBA" id="ARBA00022989"/>
    </source>
</evidence>
<dbReference type="OrthoDB" id="448280at2759"/>
<comment type="caution">
    <text evidence="7">The sequence shown here is derived from an EMBL/GenBank/DDBJ whole genome shotgun (WGS) entry which is preliminary data.</text>
</comment>
<dbReference type="EMBL" id="QXTE01000315">
    <property type="protein sequence ID" value="TFJ99630.1"/>
    <property type="molecule type" value="Genomic_DNA"/>
</dbReference>
<evidence type="ECO:0000256" key="2">
    <source>
        <dbReference type="ARBA" id="ARBA00022692"/>
    </source>
</evidence>
<dbReference type="GO" id="GO:0005385">
    <property type="term" value="F:zinc ion transmembrane transporter activity"/>
    <property type="evidence" value="ECO:0007669"/>
    <property type="project" value="TreeGrafter"/>
</dbReference>
<dbReference type="GO" id="GO:0005886">
    <property type="term" value="C:plasma membrane"/>
    <property type="evidence" value="ECO:0007669"/>
    <property type="project" value="TreeGrafter"/>
</dbReference>
<name>A0A4D9DQ30_9SAUR</name>
<feature type="transmembrane region" description="Helical" evidence="6">
    <location>
        <begin position="44"/>
        <end position="66"/>
    </location>
</feature>
<evidence type="ECO:0000256" key="1">
    <source>
        <dbReference type="ARBA" id="ARBA00004141"/>
    </source>
</evidence>
<reference evidence="7 8" key="1">
    <citation type="submission" date="2019-04" db="EMBL/GenBank/DDBJ databases">
        <title>Draft genome of the big-headed turtle Platysternon megacephalum.</title>
        <authorList>
            <person name="Gong S."/>
        </authorList>
    </citation>
    <scope>NUCLEOTIDE SEQUENCE [LARGE SCALE GENOMIC DNA]</scope>
    <source>
        <strain evidence="7">DO16091913</strain>
        <tissue evidence="7">Muscle</tissue>
    </source>
</reference>
<reference evidence="7 8" key="2">
    <citation type="submission" date="2019-04" db="EMBL/GenBank/DDBJ databases">
        <title>The genome sequence of big-headed turtle.</title>
        <authorList>
            <person name="Gong S."/>
        </authorList>
    </citation>
    <scope>NUCLEOTIDE SEQUENCE [LARGE SCALE GENOMIC DNA]</scope>
    <source>
        <strain evidence="7">DO16091913</strain>
        <tissue evidence="7">Muscle</tissue>
    </source>
</reference>
<feature type="transmembrane region" description="Helical" evidence="6">
    <location>
        <begin position="199"/>
        <end position="219"/>
    </location>
</feature>
<organism evidence="7 8">
    <name type="scientific">Platysternon megacephalum</name>
    <name type="common">big-headed turtle</name>
    <dbReference type="NCBI Taxonomy" id="55544"/>
    <lineage>
        <taxon>Eukaryota</taxon>
        <taxon>Metazoa</taxon>
        <taxon>Chordata</taxon>
        <taxon>Craniata</taxon>
        <taxon>Vertebrata</taxon>
        <taxon>Euteleostomi</taxon>
        <taxon>Archelosauria</taxon>
        <taxon>Testudinata</taxon>
        <taxon>Testudines</taxon>
        <taxon>Cryptodira</taxon>
        <taxon>Durocryptodira</taxon>
        <taxon>Testudinoidea</taxon>
        <taxon>Platysternidae</taxon>
        <taxon>Platysternon</taxon>
    </lineage>
</organism>
<evidence type="ECO:0000313" key="7">
    <source>
        <dbReference type="EMBL" id="TFJ99630.1"/>
    </source>
</evidence>
<keyword evidence="8" id="KW-1185">Reference proteome</keyword>
<keyword evidence="2 6" id="KW-0812">Transmembrane</keyword>
<feature type="transmembrane region" description="Helical" evidence="6">
    <location>
        <begin position="285"/>
        <end position="310"/>
    </location>
</feature>
<dbReference type="InterPro" id="IPR003689">
    <property type="entry name" value="ZIP"/>
</dbReference>
<feature type="transmembrane region" description="Helical" evidence="6">
    <location>
        <begin position="322"/>
        <end position="341"/>
    </location>
</feature>
<feature type="region of interest" description="Disordered" evidence="5">
    <location>
        <begin position="144"/>
        <end position="188"/>
    </location>
</feature>